<keyword evidence="5" id="KW-0040">ANK repeat</keyword>
<keyword evidence="3" id="KW-0677">Repeat</keyword>
<evidence type="ECO:0000256" key="4">
    <source>
        <dbReference type="ARBA" id="ARBA00022989"/>
    </source>
</evidence>
<evidence type="ECO:0000256" key="1">
    <source>
        <dbReference type="ARBA" id="ARBA00004141"/>
    </source>
</evidence>
<reference evidence="9" key="2">
    <citation type="submission" date="2020-03" db="EMBL/GenBank/DDBJ databases">
        <title>Walnut 2.0.</title>
        <authorList>
            <person name="Marrano A."/>
            <person name="Britton M."/>
            <person name="Zimin A.V."/>
            <person name="Zaini P.A."/>
            <person name="Workman R."/>
            <person name="Puiu D."/>
            <person name="Bianco L."/>
            <person name="Allen B.J."/>
            <person name="Troggio M."/>
            <person name="Leslie C.A."/>
            <person name="Timp W."/>
            <person name="Dendekar A."/>
            <person name="Salzberg S.L."/>
            <person name="Neale D.B."/>
        </authorList>
    </citation>
    <scope>NUCLEOTIDE SEQUENCE</scope>
    <source>
        <tissue evidence="9">Leaves</tissue>
    </source>
</reference>
<evidence type="ECO:0000259" key="8">
    <source>
        <dbReference type="Pfam" id="PF13962"/>
    </source>
</evidence>
<feature type="transmembrane region" description="Helical" evidence="7">
    <location>
        <begin position="120"/>
        <end position="137"/>
    </location>
</feature>
<dbReference type="EMBL" id="LIHL02000015">
    <property type="protein sequence ID" value="KAF5444880.1"/>
    <property type="molecule type" value="Genomic_DNA"/>
</dbReference>
<dbReference type="InterPro" id="IPR026961">
    <property type="entry name" value="PGG_dom"/>
</dbReference>
<dbReference type="PANTHER" id="PTHR24186:SF56">
    <property type="entry name" value="PGG DOMAIN-CONTAINING PROTEIN"/>
    <property type="match status" value="1"/>
</dbReference>
<name>A0A833X7H5_JUGRE</name>
<evidence type="ECO:0000256" key="3">
    <source>
        <dbReference type="ARBA" id="ARBA00022737"/>
    </source>
</evidence>
<evidence type="ECO:0000256" key="2">
    <source>
        <dbReference type="ARBA" id="ARBA00022692"/>
    </source>
</evidence>
<feature type="transmembrane region" description="Helical" evidence="7">
    <location>
        <begin position="149"/>
        <end position="166"/>
    </location>
</feature>
<comment type="subcellular location">
    <subcellularLocation>
        <location evidence="1">Membrane</location>
        <topology evidence="1">Multi-pass membrane protein</topology>
    </subcellularLocation>
</comment>
<comment type="caution">
    <text evidence="9">The sequence shown here is derived from an EMBL/GenBank/DDBJ whole genome shotgun (WGS) entry which is preliminary data.</text>
</comment>
<gene>
    <name evidence="9" type="ORF">F2P56_033972</name>
</gene>
<protein>
    <recommendedName>
        <fullName evidence="8">PGG domain-containing protein</fullName>
    </recommendedName>
</protein>
<reference evidence="9" key="1">
    <citation type="submission" date="2015-10" db="EMBL/GenBank/DDBJ databases">
        <authorList>
            <person name="Martinez-Garcia P.J."/>
            <person name="Crepeau M.W."/>
            <person name="Puiu D."/>
            <person name="Gonzalez-Ibeas D."/>
            <person name="Whalen J."/>
            <person name="Stevens K."/>
            <person name="Paul R."/>
            <person name="Butterfield T."/>
            <person name="Britton M."/>
            <person name="Reagan R."/>
            <person name="Chakraborty S."/>
            <person name="Walawage S.L."/>
            <person name="Vasquez-Gross H.A."/>
            <person name="Cardeno C."/>
            <person name="Famula R."/>
            <person name="Pratt K."/>
            <person name="Kuruganti S."/>
            <person name="Aradhya M.K."/>
            <person name="Leslie C.A."/>
            <person name="Dandekar A.M."/>
            <person name="Salzberg S.L."/>
            <person name="Wegrzyn J.L."/>
            <person name="Langley C.H."/>
            <person name="Neale D.B."/>
        </authorList>
    </citation>
    <scope>NUCLEOTIDE SEQUENCE</scope>
    <source>
        <tissue evidence="9">Leaves</tissue>
    </source>
</reference>
<evidence type="ECO:0000256" key="7">
    <source>
        <dbReference type="SAM" id="Phobius"/>
    </source>
</evidence>
<evidence type="ECO:0000256" key="6">
    <source>
        <dbReference type="ARBA" id="ARBA00023136"/>
    </source>
</evidence>
<dbReference type="Gramene" id="Jr15_04400_p1">
    <property type="protein sequence ID" value="cds.Jr15_04400_p1"/>
    <property type="gene ID" value="Jr15_04400"/>
</dbReference>
<dbReference type="PANTHER" id="PTHR24186">
    <property type="entry name" value="PROTEIN PHOSPHATASE 1 REGULATORY SUBUNIT"/>
    <property type="match status" value="1"/>
</dbReference>
<organism evidence="9 10">
    <name type="scientific">Juglans regia</name>
    <name type="common">English walnut</name>
    <dbReference type="NCBI Taxonomy" id="51240"/>
    <lineage>
        <taxon>Eukaryota</taxon>
        <taxon>Viridiplantae</taxon>
        <taxon>Streptophyta</taxon>
        <taxon>Embryophyta</taxon>
        <taxon>Tracheophyta</taxon>
        <taxon>Spermatophyta</taxon>
        <taxon>Magnoliopsida</taxon>
        <taxon>eudicotyledons</taxon>
        <taxon>Gunneridae</taxon>
        <taxon>Pentapetalae</taxon>
        <taxon>rosids</taxon>
        <taxon>fabids</taxon>
        <taxon>Fagales</taxon>
        <taxon>Juglandaceae</taxon>
        <taxon>Juglans</taxon>
    </lineage>
</organism>
<feature type="transmembrane region" description="Helical" evidence="7">
    <location>
        <begin position="91"/>
        <end position="114"/>
    </location>
</feature>
<evidence type="ECO:0000313" key="10">
    <source>
        <dbReference type="Proteomes" id="UP000619265"/>
    </source>
</evidence>
<keyword evidence="2 7" id="KW-0812">Transmembrane</keyword>
<dbReference type="GO" id="GO:0016020">
    <property type="term" value="C:membrane"/>
    <property type="evidence" value="ECO:0007669"/>
    <property type="project" value="UniProtKB-SubCell"/>
</dbReference>
<sequence length="185" mass="20628">MDVPPIERPIHPDQKSVDLDLDSYFQYKPERDCPNDVRNALLVVMALIAAATFQVGLHPPGGVWQDTTKDHGVNHEAGTAILGSYPHNCRVFYFFNTIAFATSIYVILFLLFPFPFFPEVLIGLVSFSVAYGISTTSNLHGAACLNRELVILTILIPLAAMSYRSYVLHFKTVDLGRPGPEVRFK</sequence>
<dbReference type="Pfam" id="PF13962">
    <property type="entry name" value="PGG"/>
    <property type="match status" value="1"/>
</dbReference>
<keyword evidence="6 7" id="KW-0472">Membrane</keyword>
<proteinExistence type="predicted"/>
<evidence type="ECO:0000313" key="9">
    <source>
        <dbReference type="EMBL" id="KAF5444880.1"/>
    </source>
</evidence>
<keyword evidence="4 7" id="KW-1133">Transmembrane helix</keyword>
<dbReference type="Proteomes" id="UP000619265">
    <property type="component" value="Unassembled WGS sequence"/>
</dbReference>
<evidence type="ECO:0000256" key="5">
    <source>
        <dbReference type="ARBA" id="ARBA00023043"/>
    </source>
</evidence>
<accession>A0A833X7H5</accession>
<dbReference type="AlphaFoldDB" id="A0A833X7H5"/>
<feature type="domain" description="PGG" evidence="8">
    <location>
        <begin position="36"/>
        <end position="111"/>
    </location>
</feature>